<dbReference type="Pfam" id="PF00270">
    <property type="entry name" value="DEAD"/>
    <property type="match status" value="1"/>
</dbReference>
<dbReference type="PROSITE" id="PS51194">
    <property type="entry name" value="HELICASE_CTER"/>
    <property type="match status" value="1"/>
</dbReference>
<evidence type="ECO:0000256" key="5">
    <source>
        <dbReference type="ARBA" id="ARBA00022801"/>
    </source>
</evidence>
<dbReference type="GO" id="GO:0043138">
    <property type="term" value="F:3'-5' DNA helicase activity"/>
    <property type="evidence" value="ECO:0007669"/>
    <property type="project" value="UniProtKB-EC"/>
</dbReference>
<protein>
    <recommendedName>
        <fullName evidence="2 15">ATP-dependent DNA helicase RecG</fullName>
        <ecNumber evidence="13 15">5.6.2.4</ecNumber>
    </recommendedName>
</protein>
<evidence type="ECO:0000259" key="17">
    <source>
        <dbReference type="PROSITE" id="PS51194"/>
    </source>
</evidence>
<dbReference type="PROSITE" id="PS51192">
    <property type="entry name" value="HELICASE_ATP_BIND_1"/>
    <property type="match status" value="1"/>
</dbReference>
<keyword evidence="9 15" id="KW-0233">DNA recombination</keyword>
<dbReference type="InterPro" id="IPR045562">
    <property type="entry name" value="RecG_dom3_C"/>
</dbReference>
<dbReference type="GO" id="GO:0016887">
    <property type="term" value="F:ATP hydrolysis activity"/>
    <property type="evidence" value="ECO:0007669"/>
    <property type="project" value="RHEA"/>
</dbReference>
<comment type="catalytic activity">
    <reaction evidence="14 15">
        <text>ATP + H2O = ADP + phosphate + H(+)</text>
        <dbReference type="Rhea" id="RHEA:13065"/>
        <dbReference type="ChEBI" id="CHEBI:15377"/>
        <dbReference type="ChEBI" id="CHEBI:15378"/>
        <dbReference type="ChEBI" id="CHEBI:30616"/>
        <dbReference type="ChEBI" id="CHEBI:43474"/>
        <dbReference type="ChEBI" id="CHEBI:456216"/>
        <dbReference type="EC" id="5.6.2.4"/>
    </reaction>
</comment>
<dbReference type="GO" id="GO:0003677">
    <property type="term" value="F:DNA binding"/>
    <property type="evidence" value="ECO:0007669"/>
    <property type="project" value="UniProtKB-KW"/>
</dbReference>
<keyword evidence="4 15" id="KW-0227">DNA damage</keyword>
<dbReference type="EC" id="5.6.2.4" evidence="13 15"/>
<dbReference type="AlphaFoldDB" id="A0A2J6X7U3"/>
<dbReference type="Pfam" id="PF17191">
    <property type="entry name" value="RecG_wedge"/>
    <property type="match status" value="1"/>
</dbReference>
<evidence type="ECO:0000256" key="14">
    <source>
        <dbReference type="ARBA" id="ARBA00048988"/>
    </source>
</evidence>
<dbReference type="PANTHER" id="PTHR47964:SF1">
    <property type="entry name" value="ATP-DEPENDENT DNA HELICASE HOMOLOG RECG, CHLOROPLASTIC"/>
    <property type="match status" value="1"/>
</dbReference>
<evidence type="ECO:0000256" key="7">
    <source>
        <dbReference type="ARBA" id="ARBA00022840"/>
    </source>
</evidence>
<dbReference type="InterPro" id="IPR012340">
    <property type="entry name" value="NA-bd_OB-fold"/>
</dbReference>
<comment type="function">
    <text evidence="15">Plays a critical role in recombination and DNA repair. Helps process Holliday junction intermediates to mature products by catalyzing branch migration. Has replication fork regression activity, unwinds stalled or blocked replication forks to make a HJ that can be resolved. Has a DNA unwinding activity characteristic of a DNA helicase with 3'-5' polarity.</text>
</comment>
<dbReference type="SUPFAM" id="SSF52540">
    <property type="entry name" value="P-loop containing nucleoside triphosphate hydrolases"/>
    <property type="match status" value="2"/>
</dbReference>
<dbReference type="InterPro" id="IPR004609">
    <property type="entry name" value="ATP-dep_DNA_helicase_RecG"/>
</dbReference>
<gene>
    <name evidence="18" type="ORF">C0175_02375</name>
</gene>
<dbReference type="GO" id="GO:0006281">
    <property type="term" value="P:DNA repair"/>
    <property type="evidence" value="ECO:0007669"/>
    <property type="project" value="UniProtKB-UniRule"/>
</dbReference>
<dbReference type="SUPFAM" id="SSF50249">
    <property type="entry name" value="Nucleic acid-binding proteins"/>
    <property type="match status" value="1"/>
</dbReference>
<dbReference type="Proteomes" id="UP000236910">
    <property type="component" value="Unassembled WGS sequence"/>
</dbReference>
<dbReference type="Pfam" id="PF00271">
    <property type="entry name" value="Helicase_C"/>
    <property type="match status" value="1"/>
</dbReference>
<evidence type="ECO:0000313" key="18">
    <source>
        <dbReference type="EMBL" id="PMP83138.1"/>
    </source>
</evidence>
<keyword evidence="3 15" id="KW-0547">Nucleotide-binding</keyword>
<dbReference type="Gene3D" id="3.40.50.300">
    <property type="entry name" value="P-loop containing nucleotide triphosphate hydrolases"/>
    <property type="match status" value="2"/>
</dbReference>
<feature type="domain" description="Helicase ATP-binding" evidence="16">
    <location>
        <begin position="377"/>
        <end position="538"/>
    </location>
</feature>
<proteinExistence type="inferred from homology"/>
<dbReference type="SMART" id="SM00490">
    <property type="entry name" value="HELICc"/>
    <property type="match status" value="1"/>
</dbReference>
<dbReference type="InterPro" id="IPR001650">
    <property type="entry name" value="Helicase_C-like"/>
</dbReference>
<keyword evidence="6 15" id="KW-0347">Helicase</keyword>
<keyword evidence="5 15" id="KW-0378">Hydrolase</keyword>
<reference evidence="18 19" key="1">
    <citation type="submission" date="2018-01" db="EMBL/GenBank/DDBJ databases">
        <title>Metagenomic assembled genomes from two thermal pools in the Uzon Caldera, Kamchatka, Russia.</title>
        <authorList>
            <person name="Wilkins L."/>
            <person name="Ettinger C."/>
        </authorList>
    </citation>
    <scope>NUCLEOTIDE SEQUENCE [LARGE SCALE GENOMIC DNA]</scope>
    <source>
        <strain evidence="18">ARK-10</strain>
    </source>
</reference>
<dbReference type="Gene3D" id="2.40.50.140">
    <property type="entry name" value="Nucleic acid-binding proteins"/>
    <property type="match status" value="1"/>
</dbReference>
<dbReference type="InterPro" id="IPR047112">
    <property type="entry name" value="RecG/Mfd"/>
</dbReference>
<name>A0A2J6X7U3_9BACT</name>
<keyword evidence="7 15" id="KW-0067">ATP-binding</keyword>
<evidence type="ECO:0000256" key="12">
    <source>
        <dbReference type="ARBA" id="ARBA00034617"/>
    </source>
</evidence>
<keyword evidence="10 15" id="KW-0234">DNA repair</keyword>
<dbReference type="SMART" id="SM00487">
    <property type="entry name" value="DEXDc"/>
    <property type="match status" value="1"/>
</dbReference>
<comment type="catalytic activity">
    <reaction evidence="12 15">
        <text>Couples ATP hydrolysis with the unwinding of duplex DNA by translocating in the 3'-5' direction.</text>
        <dbReference type="EC" id="5.6.2.4"/>
    </reaction>
</comment>
<dbReference type="NCBIfam" id="NF008168">
    <property type="entry name" value="PRK10917.2-2"/>
    <property type="match status" value="1"/>
</dbReference>
<keyword evidence="8" id="KW-0238">DNA-binding</keyword>
<evidence type="ECO:0000256" key="3">
    <source>
        <dbReference type="ARBA" id="ARBA00022741"/>
    </source>
</evidence>
<comment type="similarity">
    <text evidence="1 15">Belongs to the helicase family. RecG subfamily.</text>
</comment>
<dbReference type="GO" id="GO:0006310">
    <property type="term" value="P:DNA recombination"/>
    <property type="evidence" value="ECO:0007669"/>
    <property type="project" value="UniProtKB-UniRule"/>
</dbReference>
<evidence type="ECO:0000256" key="9">
    <source>
        <dbReference type="ARBA" id="ARBA00023172"/>
    </source>
</evidence>
<dbReference type="InterPro" id="IPR027417">
    <property type="entry name" value="P-loop_NTPase"/>
</dbReference>
<evidence type="ECO:0000256" key="13">
    <source>
        <dbReference type="ARBA" id="ARBA00034808"/>
    </source>
</evidence>
<dbReference type="GO" id="GO:0005524">
    <property type="term" value="F:ATP binding"/>
    <property type="evidence" value="ECO:0007669"/>
    <property type="project" value="UniProtKB-KW"/>
</dbReference>
<evidence type="ECO:0000259" key="16">
    <source>
        <dbReference type="PROSITE" id="PS51192"/>
    </source>
</evidence>
<keyword evidence="11" id="KW-0413">Isomerase</keyword>
<evidence type="ECO:0000256" key="2">
    <source>
        <dbReference type="ARBA" id="ARBA00017846"/>
    </source>
</evidence>
<evidence type="ECO:0000256" key="10">
    <source>
        <dbReference type="ARBA" id="ARBA00023204"/>
    </source>
</evidence>
<comment type="caution">
    <text evidence="18">The sequence shown here is derived from an EMBL/GenBank/DDBJ whole genome shotgun (WGS) entry which is preliminary data.</text>
</comment>
<dbReference type="InterPro" id="IPR014001">
    <property type="entry name" value="Helicase_ATP-bd"/>
</dbReference>
<evidence type="ECO:0000256" key="15">
    <source>
        <dbReference type="RuleBase" id="RU363016"/>
    </source>
</evidence>
<dbReference type="CDD" id="cd04488">
    <property type="entry name" value="RecG_wedge_OBF"/>
    <property type="match status" value="1"/>
</dbReference>
<feature type="domain" description="Helicase C-terminal" evidence="17">
    <location>
        <begin position="555"/>
        <end position="716"/>
    </location>
</feature>
<evidence type="ECO:0000313" key="19">
    <source>
        <dbReference type="Proteomes" id="UP000236910"/>
    </source>
</evidence>
<evidence type="ECO:0000256" key="8">
    <source>
        <dbReference type="ARBA" id="ARBA00023125"/>
    </source>
</evidence>
<dbReference type="EMBL" id="PNIX01000134">
    <property type="protein sequence ID" value="PMP83138.1"/>
    <property type="molecule type" value="Genomic_DNA"/>
</dbReference>
<evidence type="ECO:0000256" key="6">
    <source>
        <dbReference type="ARBA" id="ARBA00022806"/>
    </source>
</evidence>
<dbReference type="InterPro" id="IPR033454">
    <property type="entry name" value="RecG_wedge"/>
</dbReference>
<accession>A0A2J6X7U3</accession>
<sequence>MSVEKLRKLLLLERKRGYKNDSVIGGFDKFVLDFIDRTVDSKKNELLKIFLNYNSLPLEKRKEVISKAFEILDEVKLNDNEQGKEESEVKRNTYSETSVENRIKLSDLFTPVQFVKGVGPEIAKKLKKLNIETVYDLLYYFPRAYLDLRNVKKIYSLKNGEAALLKVKIVSVQERKGKLNIVSVLGTDGTGYIVATWFNQPYLKNILKEGMEIFLFGKVQFSYGKWEMPSPDYEIPQEGKELINTLRIAPVYSLTEGLSQKILRNKLINLIENTGSKLFDYVDEEILQRRNMVSLDYAISNIHFPQSFESLKKAKERLIFNELFELQYILGRRKHLIEESEGYRFVIKNEYIDEFNALIPFELTIDQKKVIQDIIDDLTSGHPMNRLLHGDVGSGKTIVALFSLFIAYKNGYQSVMMSPTEILAEQTFKTASTIFKNTPIELALLTSSTSSRKRKEILEGLEKHKTDMVFGTHALIEESVKFAELGLIVVDEQHRFGVLQRGSLKEKAIIPHTLVMSATPIPRTLALTLYGDLNVSVIKELPKGRIPVITRVFYNEEELAYRHVREELDKGHKAYVVCPLIEDSESLDAQSVEKVYERLAQNHLKGYKIAKLHGGMSGKEKTQVMEDFRNGKYQILVSTTVVEVGVDVKDATVIVIEDADRFGLATLHQLRGRVGRSNLQSYCFLITRNPSKDAIERLNILEKTNNGFEVAEFDLRLRGPGEIFGTKQSGLPDFKITTLVGEMDMKILEIAREEALNLLSGNTKYDPEKLKEFYKLLSIKYKNKIPLIEVA</sequence>
<evidence type="ECO:0000256" key="4">
    <source>
        <dbReference type="ARBA" id="ARBA00022763"/>
    </source>
</evidence>
<dbReference type="NCBIfam" id="NF008165">
    <property type="entry name" value="PRK10917.1-3"/>
    <property type="match status" value="1"/>
</dbReference>
<dbReference type="CDD" id="cd17992">
    <property type="entry name" value="DEXHc_RecG"/>
    <property type="match status" value="1"/>
</dbReference>
<dbReference type="PANTHER" id="PTHR47964">
    <property type="entry name" value="ATP-DEPENDENT DNA HELICASE HOMOLOG RECG, CHLOROPLASTIC"/>
    <property type="match status" value="1"/>
</dbReference>
<evidence type="ECO:0000256" key="11">
    <source>
        <dbReference type="ARBA" id="ARBA00023235"/>
    </source>
</evidence>
<dbReference type="NCBIfam" id="TIGR00643">
    <property type="entry name" value="recG"/>
    <property type="match status" value="1"/>
</dbReference>
<organism evidence="18 19">
    <name type="scientific">Caldisericum exile</name>
    <dbReference type="NCBI Taxonomy" id="693075"/>
    <lineage>
        <taxon>Bacteria</taxon>
        <taxon>Pseudomonadati</taxon>
        <taxon>Caldisericota/Cryosericota group</taxon>
        <taxon>Caldisericota</taxon>
        <taxon>Caldisericia</taxon>
        <taxon>Caldisericales</taxon>
        <taxon>Caldisericaceae</taxon>
        <taxon>Caldisericum</taxon>
    </lineage>
</organism>
<dbReference type="Pfam" id="PF19833">
    <property type="entry name" value="RecG_dom3_C"/>
    <property type="match status" value="1"/>
</dbReference>
<dbReference type="InterPro" id="IPR011545">
    <property type="entry name" value="DEAD/DEAH_box_helicase_dom"/>
</dbReference>
<evidence type="ECO:0000256" key="1">
    <source>
        <dbReference type="ARBA" id="ARBA00007504"/>
    </source>
</evidence>